<dbReference type="SUPFAM" id="SSF52151">
    <property type="entry name" value="FabD/lysophospholipase-like"/>
    <property type="match status" value="1"/>
</dbReference>
<gene>
    <name evidence="4" type="ORF">A3D67_01975</name>
</gene>
<feature type="short sequence motif" description="DGA/G" evidence="2">
    <location>
        <begin position="204"/>
        <end position="206"/>
    </location>
</feature>
<dbReference type="EMBL" id="MHLN01000036">
    <property type="protein sequence ID" value="OGZ10602.1"/>
    <property type="molecule type" value="Genomic_DNA"/>
</dbReference>
<evidence type="ECO:0000256" key="1">
    <source>
        <dbReference type="ARBA" id="ARBA00023098"/>
    </source>
</evidence>
<keyword evidence="1 2" id="KW-0443">Lipid metabolism</keyword>
<dbReference type="Pfam" id="PF01734">
    <property type="entry name" value="Patatin"/>
    <property type="match status" value="1"/>
</dbReference>
<keyword evidence="2" id="KW-0378">Hydrolase</keyword>
<feature type="active site" description="Nucleophile" evidence="2">
    <location>
        <position position="84"/>
    </location>
</feature>
<keyword evidence="2" id="KW-0442">Lipid degradation</keyword>
<sequence length="330" mass="36097">MLSEESSFPTTGETDMGIDTASSRALRFLRKRDLLRAENPAHEHIRTLLMISGGGMRGVYGAGVCIALHHLELSDCFDTVIGVSTGAAIGGYFLTGKAYAACGTTIYYEECLGGFIKRTIPIPTVDIDFLESVFRNGAKKLDLTALAESRSKFLVGVTHYDTGSGELVDAKCAQPDPIAAIKASLALTFAYRNAVYVNETPYTDGGMSEPLPLEEAVRQCTPTDILVVSNYSEEESRAMGESWKEKVLDMVLSRRMPSQLKTPFATRDTRWKESLAYAENPPCMTKIFYGPRGVHILTRNLLLLRTATLQGITDALAFFGDETPPVTLMP</sequence>
<evidence type="ECO:0000313" key="4">
    <source>
        <dbReference type="EMBL" id="OGZ10602.1"/>
    </source>
</evidence>
<proteinExistence type="predicted"/>
<reference evidence="4 5" key="1">
    <citation type="journal article" date="2016" name="Nat. Commun.">
        <title>Thousands of microbial genomes shed light on interconnected biogeochemical processes in an aquifer system.</title>
        <authorList>
            <person name="Anantharaman K."/>
            <person name="Brown C.T."/>
            <person name="Hug L.A."/>
            <person name="Sharon I."/>
            <person name="Castelle C.J."/>
            <person name="Probst A.J."/>
            <person name="Thomas B.C."/>
            <person name="Singh A."/>
            <person name="Wilkins M.J."/>
            <person name="Karaoz U."/>
            <person name="Brodie E.L."/>
            <person name="Williams K.H."/>
            <person name="Hubbard S.S."/>
            <person name="Banfield J.F."/>
        </authorList>
    </citation>
    <scope>NUCLEOTIDE SEQUENCE [LARGE SCALE GENOMIC DNA]</scope>
</reference>
<evidence type="ECO:0000256" key="2">
    <source>
        <dbReference type="PROSITE-ProRule" id="PRU01161"/>
    </source>
</evidence>
<organism evidence="4 5">
    <name type="scientific">Candidatus Lloydbacteria bacterium RIFCSPHIGHO2_02_FULL_51_22</name>
    <dbReference type="NCBI Taxonomy" id="1798663"/>
    <lineage>
        <taxon>Bacteria</taxon>
        <taxon>Candidatus Lloydiibacteriota</taxon>
    </lineage>
</organism>
<protein>
    <recommendedName>
        <fullName evidence="3">PNPLA domain-containing protein</fullName>
    </recommendedName>
</protein>
<dbReference type="GO" id="GO:0016042">
    <property type="term" value="P:lipid catabolic process"/>
    <property type="evidence" value="ECO:0007669"/>
    <property type="project" value="UniProtKB-UniRule"/>
</dbReference>
<evidence type="ECO:0000313" key="5">
    <source>
        <dbReference type="Proteomes" id="UP000178099"/>
    </source>
</evidence>
<accession>A0A1G2DAV3</accession>
<comment type="caution">
    <text evidence="4">The sequence shown here is derived from an EMBL/GenBank/DDBJ whole genome shotgun (WGS) entry which is preliminary data.</text>
</comment>
<dbReference type="InterPro" id="IPR002641">
    <property type="entry name" value="PNPLA_dom"/>
</dbReference>
<dbReference type="InterPro" id="IPR016035">
    <property type="entry name" value="Acyl_Trfase/lysoPLipase"/>
</dbReference>
<dbReference type="Proteomes" id="UP000178099">
    <property type="component" value="Unassembled WGS sequence"/>
</dbReference>
<dbReference type="PROSITE" id="PS51635">
    <property type="entry name" value="PNPLA"/>
    <property type="match status" value="1"/>
</dbReference>
<feature type="short sequence motif" description="GXSXG" evidence="2">
    <location>
        <begin position="82"/>
        <end position="86"/>
    </location>
</feature>
<dbReference type="AlphaFoldDB" id="A0A1G2DAV3"/>
<evidence type="ECO:0000259" key="3">
    <source>
        <dbReference type="PROSITE" id="PS51635"/>
    </source>
</evidence>
<feature type="short sequence motif" description="GXGXXG" evidence="2">
    <location>
        <begin position="53"/>
        <end position="58"/>
    </location>
</feature>
<name>A0A1G2DAV3_9BACT</name>
<feature type="active site" description="Proton acceptor" evidence="2">
    <location>
        <position position="204"/>
    </location>
</feature>
<feature type="domain" description="PNPLA" evidence="3">
    <location>
        <begin position="49"/>
        <end position="217"/>
    </location>
</feature>
<dbReference type="GO" id="GO:0016787">
    <property type="term" value="F:hydrolase activity"/>
    <property type="evidence" value="ECO:0007669"/>
    <property type="project" value="UniProtKB-UniRule"/>
</dbReference>
<dbReference type="Gene3D" id="3.40.1090.10">
    <property type="entry name" value="Cytosolic phospholipase A2 catalytic domain"/>
    <property type="match status" value="1"/>
</dbReference>